<dbReference type="InterPro" id="IPR008979">
    <property type="entry name" value="Galactose-bd-like_sf"/>
</dbReference>
<dbReference type="Gene3D" id="2.60.120.380">
    <property type="match status" value="1"/>
</dbReference>
<evidence type="ECO:0000313" key="9">
    <source>
        <dbReference type="Proteomes" id="UP000552097"/>
    </source>
</evidence>
<evidence type="ECO:0000256" key="5">
    <source>
        <dbReference type="ARBA" id="ARBA00074219"/>
    </source>
</evidence>
<dbReference type="InterPro" id="IPR013783">
    <property type="entry name" value="Ig-like_fold"/>
</dbReference>
<dbReference type="SUPFAM" id="SSF50405">
    <property type="entry name" value="Actin-crosslinking proteins"/>
    <property type="match status" value="1"/>
</dbReference>
<protein>
    <recommendedName>
        <fullName evidence="5">Exo-alpha-(1-&gt;6)-L-arabinopyranosidase</fullName>
    </recommendedName>
</protein>
<dbReference type="AlphaFoldDB" id="A0A7W9HGT5"/>
<keyword evidence="2" id="KW-0732">Signal</keyword>
<evidence type="ECO:0000256" key="2">
    <source>
        <dbReference type="ARBA" id="ARBA00022729"/>
    </source>
</evidence>
<name>A0A7W9HGT5_9PSEU</name>
<comment type="similarity">
    <text evidence="1">Belongs to the glycosyl hydrolase 3 family.</text>
</comment>
<dbReference type="EMBL" id="JACHMO010000001">
    <property type="protein sequence ID" value="MBB5801945.1"/>
    <property type="molecule type" value="Genomic_DNA"/>
</dbReference>
<dbReference type="SUPFAM" id="SSF49785">
    <property type="entry name" value="Galactose-binding domain-like"/>
    <property type="match status" value="1"/>
</dbReference>
<evidence type="ECO:0000259" key="7">
    <source>
        <dbReference type="SMART" id="SM01217"/>
    </source>
</evidence>
<keyword evidence="9" id="KW-1185">Reference proteome</keyword>
<dbReference type="InterPro" id="IPR036881">
    <property type="entry name" value="Glyco_hydro_3_C_sf"/>
</dbReference>
<dbReference type="Gene3D" id="2.60.120.260">
    <property type="entry name" value="Galactose-binding domain-like"/>
    <property type="match status" value="1"/>
</dbReference>
<dbReference type="PANTHER" id="PTHR42721:SF3">
    <property type="entry name" value="BETA-D-XYLOSIDASE 5-RELATED"/>
    <property type="match status" value="1"/>
</dbReference>
<evidence type="ECO:0000256" key="1">
    <source>
        <dbReference type="ARBA" id="ARBA00005336"/>
    </source>
</evidence>
<dbReference type="InterPro" id="IPR006584">
    <property type="entry name" value="Cellulose-bd_IV"/>
</dbReference>
<dbReference type="Proteomes" id="UP000552097">
    <property type="component" value="Unassembled WGS sequence"/>
</dbReference>
<dbReference type="Pfam" id="PF14310">
    <property type="entry name" value="Fn3-like"/>
    <property type="match status" value="1"/>
</dbReference>
<keyword evidence="8" id="KW-0326">Glycosidase</keyword>
<evidence type="ECO:0000313" key="8">
    <source>
        <dbReference type="EMBL" id="MBB5801945.1"/>
    </source>
</evidence>
<dbReference type="RefSeq" id="WP_184918357.1">
    <property type="nucleotide sequence ID" value="NZ_JACHMO010000001.1"/>
</dbReference>
<dbReference type="SMART" id="SM01217">
    <property type="entry name" value="Fn3_like"/>
    <property type="match status" value="1"/>
</dbReference>
<dbReference type="SUPFAM" id="SSF51445">
    <property type="entry name" value="(Trans)glycosidases"/>
    <property type="match status" value="1"/>
</dbReference>
<dbReference type="GO" id="GO:0045493">
    <property type="term" value="P:xylan catabolic process"/>
    <property type="evidence" value="ECO:0007669"/>
    <property type="project" value="InterPro"/>
</dbReference>
<dbReference type="GO" id="GO:0008422">
    <property type="term" value="F:beta-glucosidase activity"/>
    <property type="evidence" value="ECO:0007669"/>
    <property type="project" value="UniProtKB-ARBA"/>
</dbReference>
<dbReference type="Gene3D" id="3.40.50.1700">
    <property type="entry name" value="Glycoside hydrolase family 3 C-terminal domain"/>
    <property type="match status" value="1"/>
</dbReference>
<accession>A0A7W9HGT5</accession>
<dbReference type="PANTHER" id="PTHR42721">
    <property type="entry name" value="SUGAR HYDROLASE-RELATED"/>
    <property type="match status" value="1"/>
</dbReference>
<dbReference type="PRINTS" id="PR00133">
    <property type="entry name" value="GLHYDRLASE3"/>
</dbReference>
<dbReference type="SMART" id="SM00606">
    <property type="entry name" value="CBD_IV"/>
    <property type="match status" value="1"/>
</dbReference>
<dbReference type="FunFam" id="2.60.40.10:FF:000495">
    <property type="entry name" value="Periplasmic beta-glucosidase"/>
    <property type="match status" value="1"/>
</dbReference>
<reference evidence="8 9" key="1">
    <citation type="submission" date="2020-08" db="EMBL/GenBank/DDBJ databases">
        <title>Sequencing the genomes of 1000 actinobacteria strains.</title>
        <authorList>
            <person name="Klenk H.-P."/>
        </authorList>
    </citation>
    <scope>NUCLEOTIDE SEQUENCE [LARGE SCALE GENOMIC DNA]</scope>
    <source>
        <strain evidence="8 9">DSM 45486</strain>
    </source>
</reference>
<feature type="domain" description="Fibronectin type III-like" evidence="7">
    <location>
        <begin position="699"/>
        <end position="769"/>
    </location>
</feature>
<dbReference type="GO" id="GO:0009044">
    <property type="term" value="F:xylan 1,4-beta-xylosidase activity"/>
    <property type="evidence" value="ECO:0007669"/>
    <property type="project" value="InterPro"/>
</dbReference>
<dbReference type="Pfam" id="PF01915">
    <property type="entry name" value="Glyco_hydro_3_C"/>
    <property type="match status" value="1"/>
</dbReference>
<feature type="domain" description="Cellulose binding type IV" evidence="6">
    <location>
        <begin position="788"/>
        <end position="914"/>
    </location>
</feature>
<dbReference type="InterPro" id="IPR001764">
    <property type="entry name" value="Glyco_hydro_3_N"/>
</dbReference>
<dbReference type="Gene3D" id="2.60.40.10">
    <property type="entry name" value="Immunoglobulins"/>
    <property type="match status" value="1"/>
</dbReference>
<gene>
    <name evidence="8" type="ORF">F4560_001713</name>
</gene>
<evidence type="ECO:0000256" key="4">
    <source>
        <dbReference type="ARBA" id="ARBA00058905"/>
    </source>
</evidence>
<dbReference type="GO" id="GO:0031222">
    <property type="term" value="P:arabinan catabolic process"/>
    <property type="evidence" value="ECO:0007669"/>
    <property type="project" value="TreeGrafter"/>
</dbReference>
<dbReference type="InterPro" id="IPR044993">
    <property type="entry name" value="BXL"/>
</dbReference>
<dbReference type="GO" id="GO:0046556">
    <property type="term" value="F:alpha-L-arabinofuranosidase activity"/>
    <property type="evidence" value="ECO:0007669"/>
    <property type="project" value="TreeGrafter"/>
</dbReference>
<comment type="function">
    <text evidence="4">Catalyzes the hydrolysis of a non-reducing terminal alpha-L-arabinopyranosidic linkage in ginsenoside Rb2 (alpha-L-arabinopyranosyl-(1-&gt;6)-alpha-D-glucopyranosyl) to release alpha-D-glucopyranosyl (Rd). It is not able to hydrolyze alpha-L-arabinofuranosyl-(1-&gt;6)-alpha-D-glucopyranosyl (Rc).</text>
</comment>
<evidence type="ECO:0000259" key="6">
    <source>
        <dbReference type="SMART" id="SM00606"/>
    </source>
</evidence>
<organism evidence="8 9">
    <name type="scientific">Saccharothrix ecbatanensis</name>
    <dbReference type="NCBI Taxonomy" id="1105145"/>
    <lineage>
        <taxon>Bacteria</taxon>
        <taxon>Bacillati</taxon>
        <taxon>Actinomycetota</taxon>
        <taxon>Actinomycetes</taxon>
        <taxon>Pseudonocardiales</taxon>
        <taxon>Pseudonocardiaceae</taxon>
        <taxon>Saccharothrix</taxon>
    </lineage>
</organism>
<dbReference type="InterPro" id="IPR017853">
    <property type="entry name" value="GH"/>
</dbReference>
<dbReference type="GO" id="GO:0030246">
    <property type="term" value="F:carbohydrate binding"/>
    <property type="evidence" value="ECO:0007669"/>
    <property type="project" value="InterPro"/>
</dbReference>
<dbReference type="Pfam" id="PF00933">
    <property type="entry name" value="Glyco_hydro_3"/>
    <property type="match status" value="1"/>
</dbReference>
<dbReference type="InterPro" id="IPR026891">
    <property type="entry name" value="Fn3-like"/>
</dbReference>
<dbReference type="InterPro" id="IPR036962">
    <property type="entry name" value="Glyco_hydro_3_N_sf"/>
</dbReference>
<dbReference type="CDD" id="cd04084">
    <property type="entry name" value="CBM6_xylanase-like"/>
    <property type="match status" value="1"/>
</dbReference>
<comment type="caution">
    <text evidence="8">The sequence shown here is derived from an EMBL/GenBank/DDBJ whole genome shotgun (WGS) entry which is preliminary data.</text>
</comment>
<keyword evidence="3 8" id="KW-0378">Hydrolase</keyword>
<dbReference type="InterPro" id="IPR002772">
    <property type="entry name" value="Glyco_hydro_3_C"/>
</dbReference>
<sequence length="921" mass="100123">MTFDEKLTLLHQHAPAVPRLGLADFRTGTEILHGVSWLGPATVFPQAVGLGATWNPDLLEAIGAVVGTEVHQLHHLDPTVSRNVWGPVVNLLRDPRWGRNEEGYSEDPTLTAMLAIGYCRGLRGGGPADRCAALVTAPTLKHFLAYNHETDKGRAWAEIRPRVLHEYDLRPFERVIRAGVVSGVMLSYNRVNGRPCHVTPLLPLLRSWQPDLVVVSDAHGTKGMVEDHGYFEDLPHAYAAALRAGLDSFTNDSADPIGTVEALRAAAAKGLLSEEDVDAPVRRLLRMRARLGELGQDDAEPVEPQDTAELALTAARQSVVLLKNDADLLPLDEAGVRRLTVVGPHADKVLIDWVSGSLPYHHSVLDVLRDRLGADRIDHVEGVDRVVLEVDGGGFVSAEPDAEGKPLRIASVGSDEERWFDVFDWGGDIVTFRAVTNRRFASREDDGSLTNSALIPYGWAVPEAFTLVPDEDGWSYLRHVYSDTYVGVCDGFLTARVADPDKATRLRLHTVSRATDLVADRAAGADAVLVVVGTHPLINGRENEDTSDMALPRAQEAVVRAALAANPKTALVMVSGRPIAAPWLAEQVPALLWSAHGGQEQGQAIVDTVLGTSPPAGRLPQTWYRDPDQLGDLHDYDIIGSSKTYLYFPGDPLYPFGHGLTYARFRYGEPRLDNDVLSGDDACQVTVTITNTGPVASDEVVQLYVRAPGERIRRPIRELRGFRRIHLPVDESAEVSFRLDADDLAHWDVGSGRFVTGPGRYELQIGRSSADIVGTVALTVTAPPVAPRDVSGRLARAVDFDDSHDIRIVDEAPLGGDAVAARGDGGWLCFRDVELPDVDHAVAQVATTGDVPATVELRLDDPATGHLVAWLTVPVVDRAWRWCTVQAPANGNGRHDLYVVLSEHARLASFGLVHGPHPVEM</sequence>
<dbReference type="SUPFAM" id="SSF52279">
    <property type="entry name" value="Beta-D-glucan exohydrolase, C-terminal domain"/>
    <property type="match status" value="1"/>
</dbReference>
<dbReference type="Gene3D" id="3.20.20.300">
    <property type="entry name" value="Glycoside hydrolase, family 3, N-terminal domain"/>
    <property type="match status" value="1"/>
</dbReference>
<dbReference type="CDD" id="cd23343">
    <property type="entry name" value="beta-trefoil_FSCN_BglX-like"/>
    <property type="match status" value="1"/>
</dbReference>
<proteinExistence type="inferred from homology"/>
<dbReference type="InterPro" id="IPR008999">
    <property type="entry name" value="Actin-crosslinking"/>
</dbReference>
<evidence type="ECO:0000256" key="3">
    <source>
        <dbReference type="ARBA" id="ARBA00022801"/>
    </source>
</evidence>